<evidence type="ECO:0000313" key="4">
    <source>
        <dbReference type="Proteomes" id="UP000092932"/>
    </source>
</evidence>
<name>A0A1B2ABD4_9SPHN</name>
<evidence type="ECO:0000259" key="2">
    <source>
        <dbReference type="Pfam" id="PF13471"/>
    </source>
</evidence>
<dbReference type="STRING" id="692370.A6F68_00885"/>
<keyword evidence="4" id="KW-1185">Reference proteome</keyword>
<keyword evidence="1" id="KW-0812">Transmembrane</keyword>
<protein>
    <recommendedName>
        <fullName evidence="2">Microcin J25-processing protein McjB C-terminal domain-containing protein</fullName>
    </recommendedName>
</protein>
<dbReference type="InterPro" id="IPR032708">
    <property type="entry name" value="McjB_C"/>
</dbReference>
<organism evidence="3 4">
    <name type="scientific">Tsuneonella dongtanensis</name>
    <dbReference type="NCBI Taxonomy" id="692370"/>
    <lineage>
        <taxon>Bacteria</taxon>
        <taxon>Pseudomonadati</taxon>
        <taxon>Pseudomonadota</taxon>
        <taxon>Alphaproteobacteria</taxon>
        <taxon>Sphingomonadales</taxon>
        <taxon>Erythrobacteraceae</taxon>
        <taxon>Tsuneonella</taxon>
    </lineage>
</organism>
<dbReference type="Pfam" id="PF13471">
    <property type="entry name" value="Transglut_core3"/>
    <property type="match status" value="1"/>
</dbReference>
<dbReference type="NCBIfam" id="NF033537">
    <property type="entry name" value="lasso_biosyn_B2"/>
    <property type="match status" value="1"/>
</dbReference>
<dbReference type="AlphaFoldDB" id="A0A1B2ABD4"/>
<dbReference type="EMBL" id="CP016591">
    <property type="protein sequence ID" value="ANY19411.1"/>
    <property type="molecule type" value="Genomic_DNA"/>
</dbReference>
<accession>A0A1B2ABD4</accession>
<evidence type="ECO:0000313" key="3">
    <source>
        <dbReference type="EMBL" id="ANY19411.1"/>
    </source>
</evidence>
<dbReference type="Proteomes" id="UP000092932">
    <property type="component" value="Chromosome"/>
</dbReference>
<gene>
    <name evidence="3" type="ORF">A6F68_00885</name>
</gene>
<reference evidence="3 4" key="1">
    <citation type="submission" date="2016-07" db="EMBL/GenBank/DDBJ databases">
        <title>Complete genome sequence of Altererythrobacter dongtanensis KCTC 22672, a type strain with esterase isolated from tidal flat.</title>
        <authorList>
            <person name="Cheng H."/>
            <person name="Wu Y.-H."/>
            <person name="Zhou P."/>
            <person name="Huo Y.-Y."/>
            <person name="Wang C.-S."/>
            <person name="Xu X.-W."/>
        </authorList>
    </citation>
    <scope>NUCLEOTIDE SEQUENCE [LARGE SCALE GENOMIC DNA]</scope>
    <source>
        <strain evidence="3 4">KCTC 22672</strain>
    </source>
</reference>
<keyword evidence="1" id="KW-0472">Membrane</keyword>
<feature type="transmembrane region" description="Helical" evidence="1">
    <location>
        <begin position="33"/>
        <end position="53"/>
    </location>
</feature>
<sequence length="174" mass="19298">MSNRDGAERKSSGSLTNWSPRVLRATTDPVQRIGTWAATTIVMIRLLVAMALVQWIPLGRWGWSLGSATPSATTPLPQLTVIDPDTRAMARRIERAAWRLPFTVKCLPQAMVLQWWLKRTGRGGSLVIAVHANDRESGDCWHAWVEQGGVILIGDCERSEYRPLVAFQTLAHAG</sequence>
<keyword evidence="1" id="KW-1133">Transmembrane helix</keyword>
<dbReference type="InterPro" id="IPR053521">
    <property type="entry name" value="McjB-like"/>
</dbReference>
<feature type="domain" description="Microcin J25-processing protein McjB C-terminal" evidence="2">
    <location>
        <begin position="79"/>
        <end position="165"/>
    </location>
</feature>
<proteinExistence type="predicted"/>
<dbReference type="KEGG" id="ado:A6F68_00885"/>
<evidence type="ECO:0000256" key="1">
    <source>
        <dbReference type="SAM" id="Phobius"/>
    </source>
</evidence>
<dbReference type="OrthoDB" id="3790432at2"/>